<evidence type="ECO:0000256" key="3">
    <source>
        <dbReference type="ARBA" id="ARBA00023163"/>
    </source>
</evidence>
<name>A0A4Q5IX24_9ACTN</name>
<dbReference type="Gene3D" id="1.10.10.10">
    <property type="entry name" value="Winged helix-like DNA-binding domain superfamily/Winged helix DNA-binding domain"/>
    <property type="match status" value="1"/>
</dbReference>
<evidence type="ECO:0000259" key="4">
    <source>
        <dbReference type="PROSITE" id="PS50949"/>
    </source>
</evidence>
<protein>
    <submittedName>
        <fullName evidence="5">GntR family transcriptional regulator</fullName>
    </submittedName>
</protein>
<evidence type="ECO:0000313" key="5">
    <source>
        <dbReference type="EMBL" id="RYU10513.1"/>
    </source>
</evidence>
<keyword evidence="6" id="KW-1185">Reference proteome</keyword>
<dbReference type="GO" id="GO:0003677">
    <property type="term" value="F:DNA binding"/>
    <property type="evidence" value="ECO:0007669"/>
    <property type="project" value="UniProtKB-KW"/>
</dbReference>
<evidence type="ECO:0000313" key="6">
    <source>
        <dbReference type="Proteomes" id="UP000291189"/>
    </source>
</evidence>
<dbReference type="SUPFAM" id="SSF46785">
    <property type="entry name" value="Winged helix' DNA-binding domain"/>
    <property type="match status" value="1"/>
</dbReference>
<dbReference type="PRINTS" id="PR00035">
    <property type="entry name" value="HTHGNTR"/>
</dbReference>
<feature type="domain" description="HTH gntR-type" evidence="4">
    <location>
        <begin position="9"/>
        <end position="76"/>
    </location>
</feature>
<dbReference type="OrthoDB" id="3267569at2"/>
<dbReference type="CDD" id="cd07377">
    <property type="entry name" value="WHTH_GntR"/>
    <property type="match status" value="1"/>
</dbReference>
<dbReference type="GO" id="GO:0003700">
    <property type="term" value="F:DNA-binding transcription factor activity"/>
    <property type="evidence" value="ECO:0007669"/>
    <property type="project" value="InterPro"/>
</dbReference>
<dbReference type="SMART" id="SM00895">
    <property type="entry name" value="FCD"/>
    <property type="match status" value="1"/>
</dbReference>
<sequence length="216" mass="23892">MRPSLPPPGSAAARAYDYAKWAILNAVYSAGDVITEGGLAAELGVSRTPVREALLRLEVEGLVQLRPKKGAVVATFTLEDVDDVLEARTLVETGTAHKSFERRAELLPAVVEVHQEMCRRRHERDTAGFTDADRRFHELIVDAAGNSVISGVYRMLRERQTLFSSAMVRGRTDRMDGAIAEHERILAVLRGDDAEAFARVVREHLAWSSALARETE</sequence>
<organism evidence="5 6">
    <name type="scientific">Nocardioides iriomotensis</name>
    <dbReference type="NCBI Taxonomy" id="715784"/>
    <lineage>
        <taxon>Bacteria</taxon>
        <taxon>Bacillati</taxon>
        <taxon>Actinomycetota</taxon>
        <taxon>Actinomycetes</taxon>
        <taxon>Propionibacteriales</taxon>
        <taxon>Nocardioidaceae</taxon>
        <taxon>Nocardioides</taxon>
    </lineage>
</organism>
<dbReference type="InterPro" id="IPR036388">
    <property type="entry name" value="WH-like_DNA-bd_sf"/>
</dbReference>
<dbReference type="AlphaFoldDB" id="A0A4Q5IX24"/>
<keyword evidence="3" id="KW-0804">Transcription</keyword>
<dbReference type="RefSeq" id="WP_129988468.1">
    <property type="nucleotide sequence ID" value="NZ_SDPU01000029.1"/>
</dbReference>
<dbReference type="PROSITE" id="PS50949">
    <property type="entry name" value="HTH_GNTR"/>
    <property type="match status" value="1"/>
</dbReference>
<gene>
    <name evidence="5" type="ORF">ETU37_16575</name>
</gene>
<keyword evidence="1" id="KW-0805">Transcription regulation</keyword>
<dbReference type="PANTHER" id="PTHR43537:SF24">
    <property type="entry name" value="GLUCONATE OPERON TRANSCRIPTIONAL REPRESSOR"/>
    <property type="match status" value="1"/>
</dbReference>
<proteinExistence type="predicted"/>
<dbReference type="Proteomes" id="UP000291189">
    <property type="component" value="Unassembled WGS sequence"/>
</dbReference>
<accession>A0A4Q5IX24</accession>
<dbReference type="InterPro" id="IPR036390">
    <property type="entry name" value="WH_DNA-bd_sf"/>
</dbReference>
<dbReference type="InterPro" id="IPR011711">
    <property type="entry name" value="GntR_C"/>
</dbReference>
<dbReference type="Pfam" id="PF00392">
    <property type="entry name" value="GntR"/>
    <property type="match status" value="1"/>
</dbReference>
<dbReference type="SMART" id="SM00345">
    <property type="entry name" value="HTH_GNTR"/>
    <property type="match status" value="1"/>
</dbReference>
<dbReference type="EMBL" id="SDPU01000029">
    <property type="protein sequence ID" value="RYU10513.1"/>
    <property type="molecule type" value="Genomic_DNA"/>
</dbReference>
<evidence type="ECO:0000256" key="2">
    <source>
        <dbReference type="ARBA" id="ARBA00023125"/>
    </source>
</evidence>
<keyword evidence="2" id="KW-0238">DNA-binding</keyword>
<reference evidence="5 6" key="1">
    <citation type="submission" date="2019-01" db="EMBL/GenBank/DDBJ databases">
        <title>Nocardioides guangzhouensis sp. nov., an actinobacterium isolated from soil.</title>
        <authorList>
            <person name="Fu Y."/>
            <person name="Cai Y."/>
            <person name="Lin Z."/>
            <person name="Chen P."/>
        </authorList>
    </citation>
    <scope>NUCLEOTIDE SEQUENCE [LARGE SCALE GENOMIC DNA]</scope>
    <source>
        <strain evidence="5 6">NBRC 105384</strain>
    </source>
</reference>
<dbReference type="Pfam" id="PF07729">
    <property type="entry name" value="FCD"/>
    <property type="match status" value="1"/>
</dbReference>
<dbReference type="Gene3D" id="1.20.120.530">
    <property type="entry name" value="GntR ligand-binding domain-like"/>
    <property type="match status" value="1"/>
</dbReference>
<comment type="caution">
    <text evidence="5">The sequence shown here is derived from an EMBL/GenBank/DDBJ whole genome shotgun (WGS) entry which is preliminary data.</text>
</comment>
<dbReference type="InterPro" id="IPR008920">
    <property type="entry name" value="TF_FadR/GntR_C"/>
</dbReference>
<dbReference type="InterPro" id="IPR000524">
    <property type="entry name" value="Tscrpt_reg_HTH_GntR"/>
</dbReference>
<evidence type="ECO:0000256" key="1">
    <source>
        <dbReference type="ARBA" id="ARBA00023015"/>
    </source>
</evidence>
<dbReference type="SUPFAM" id="SSF48008">
    <property type="entry name" value="GntR ligand-binding domain-like"/>
    <property type="match status" value="1"/>
</dbReference>
<dbReference type="PANTHER" id="PTHR43537">
    <property type="entry name" value="TRANSCRIPTIONAL REGULATOR, GNTR FAMILY"/>
    <property type="match status" value="1"/>
</dbReference>